<dbReference type="Proteomes" id="UP000473574">
    <property type="component" value="Unassembled WGS sequence"/>
</dbReference>
<protein>
    <submittedName>
        <fullName evidence="2">Uncharacterized protein</fullName>
    </submittedName>
</protein>
<reference evidence="2 3" key="1">
    <citation type="journal article" date="2020" name="Microb. Ecol.">
        <title>Ecogenomics of the Marine Benthic Filamentous Cyanobacterium Adonisia.</title>
        <authorList>
            <person name="Walter J.M."/>
            <person name="Coutinho F.H."/>
            <person name="Leomil L."/>
            <person name="Hargreaves P.I."/>
            <person name="Campeao M.E."/>
            <person name="Vieira V.V."/>
            <person name="Silva B.S."/>
            <person name="Fistarol G.O."/>
            <person name="Salomon P.S."/>
            <person name="Sawabe T."/>
            <person name="Mino S."/>
            <person name="Hosokawa M."/>
            <person name="Miyashita H."/>
            <person name="Maruyama F."/>
            <person name="van Verk M.C."/>
            <person name="Dutilh B.E."/>
            <person name="Thompson C.C."/>
            <person name="Thompson F.L."/>
        </authorList>
    </citation>
    <scope>NUCLEOTIDE SEQUENCE [LARGE SCALE GENOMIC DNA]</scope>
    <source>
        <strain evidence="2 3">CCMR0082</strain>
    </source>
</reference>
<gene>
    <name evidence="2" type="ORF">D0962_01735</name>
</gene>
<keyword evidence="1" id="KW-1133">Transmembrane helix</keyword>
<accession>A0A6M0RZ65</accession>
<organism evidence="2 3">
    <name type="scientific">Adonisia turfae CCMR0082</name>
    <dbReference type="NCBI Taxonomy" id="2304604"/>
    <lineage>
        <taxon>Bacteria</taxon>
        <taxon>Bacillati</taxon>
        <taxon>Cyanobacteriota</taxon>
        <taxon>Adonisia</taxon>
        <taxon>Adonisia turfae</taxon>
    </lineage>
</organism>
<feature type="transmembrane region" description="Helical" evidence="1">
    <location>
        <begin position="150"/>
        <end position="171"/>
    </location>
</feature>
<dbReference type="AlphaFoldDB" id="A0A6M0RZ65"/>
<evidence type="ECO:0000256" key="1">
    <source>
        <dbReference type="SAM" id="Phobius"/>
    </source>
</evidence>
<proteinExistence type="predicted"/>
<feature type="transmembrane region" description="Helical" evidence="1">
    <location>
        <begin position="20"/>
        <end position="41"/>
    </location>
</feature>
<feature type="transmembrane region" description="Helical" evidence="1">
    <location>
        <begin position="183"/>
        <end position="208"/>
    </location>
</feature>
<comment type="caution">
    <text evidence="2">The sequence shown here is derived from an EMBL/GenBank/DDBJ whole genome shotgun (WGS) entry which is preliminary data.</text>
</comment>
<feature type="transmembrane region" description="Helical" evidence="1">
    <location>
        <begin position="101"/>
        <end position="118"/>
    </location>
</feature>
<dbReference type="RefSeq" id="WP_163659343.1">
    <property type="nucleotide sequence ID" value="NZ_QZCE01000001.1"/>
</dbReference>
<name>A0A6M0RZ65_9CYAN</name>
<keyword evidence="1" id="KW-0472">Membrane</keyword>
<feature type="transmembrane region" description="Helical" evidence="1">
    <location>
        <begin position="220"/>
        <end position="238"/>
    </location>
</feature>
<keyword evidence="1" id="KW-0812">Transmembrane</keyword>
<feature type="transmembrane region" description="Helical" evidence="1">
    <location>
        <begin position="77"/>
        <end position="94"/>
    </location>
</feature>
<evidence type="ECO:0000313" key="2">
    <source>
        <dbReference type="EMBL" id="NEZ61507.1"/>
    </source>
</evidence>
<evidence type="ECO:0000313" key="3">
    <source>
        <dbReference type="Proteomes" id="UP000473574"/>
    </source>
</evidence>
<dbReference type="EMBL" id="QZCE01000001">
    <property type="protein sequence ID" value="NEZ61507.1"/>
    <property type="molecule type" value="Genomic_DNA"/>
</dbReference>
<sequence length="282" mass="31411">MRFTGSPEHLDTHILRSYSVLRWCMSVFGFILPLLLVIGGLRSWWWLAAPLPVQNSLSAYYYAGSSCTALEGVYRDLFVGVLAAIAACCVIYSGFGKLENWLLNIAGVCLAGVAFFPTDWPEPQMLASCKDTPGFVDYVPSELLGLPMSIHFIAAIAFFIAIMVVNIYTAMDTVKITEDEKKRAFWTAVFSVARFLMPISIGLVLLLRLATGTSIIGDRLVLWIEWAGIWAFSLYWLLKSIEILGSKVDIDMVNGRVEWDTLSDGNKVSRHLQRCKVSHDGP</sequence>